<dbReference type="AlphaFoldDB" id="X1ST13"/>
<reference evidence="1" key="1">
    <citation type="journal article" date="2014" name="Front. Microbiol.">
        <title>High frequency of phylogenetically diverse reductive dehalogenase-homologous genes in deep subseafloor sedimentary metagenomes.</title>
        <authorList>
            <person name="Kawai M."/>
            <person name="Futagami T."/>
            <person name="Toyoda A."/>
            <person name="Takaki Y."/>
            <person name="Nishi S."/>
            <person name="Hori S."/>
            <person name="Arai W."/>
            <person name="Tsubouchi T."/>
            <person name="Morono Y."/>
            <person name="Uchiyama I."/>
            <person name="Ito T."/>
            <person name="Fujiyama A."/>
            <person name="Inagaki F."/>
            <person name="Takami H."/>
        </authorList>
    </citation>
    <scope>NUCLEOTIDE SEQUENCE</scope>
    <source>
        <strain evidence="1">Expedition CK06-06</strain>
    </source>
</reference>
<accession>X1ST13</accession>
<sequence>MLKEFVKEAVVTMAPVPHISILTLVKGLRECNLNPIQVRYLAALHPDTPYTSTRAQQIATPNESYG</sequence>
<organism evidence="1">
    <name type="scientific">marine sediment metagenome</name>
    <dbReference type="NCBI Taxonomy" id="412755"/>
    <lineage>
        <taxon>unclassified sequences</taxon>
        <taxon>metagenomes</taxon>
        <taxon>ecological metagenomes</taxon>
    </lineage>
</organism>
<evidence type="ECO:0000313" key="1">
    <source>
        <dbReference type="EMBL" id="GAI82291.1"/>
    </source>
</evidence>
<protein>
    <submittedName>
        <fullName evidence="1">Uncharacterized protein</fullName>
    </submittedName>
</protein>
<name>X1ST13_9ZZZZ</name>
<proteinExistence type="predicted"/>
<dbReference type="EMBL" id="BARW01010938">
    <property type="protein sequence ID" value="GAI82291.1"/>
    <property type="molecule type" value="Genomic_DNA"/>
</dbReference>
<feature type="non-terminal residue" evidence="1">
    <location>
        <position position="66"/>
    </location>
</feature>
<comment type="caution">
    <text evidence="1">The sequence shown here is derived from an EMBL/GenBank/DDBJ whole genome shotgun (WGS) entry which is preliminary data.</text>
</comment>
<gene>
    <name evidence="1" type="ORF">S12H4_21304</name>
</gene>